<comment type="caution">
    <text evidence="3">Lacks conserved residue(s) required for the propagation of feature annotation.</text>
</comment>
<feature type="compositionally biased region" description="Low complexity" evidence="4">
    <location>
        <begin position="426"/>
        <end position="451"/>
    </location>
</feature>
<evidence type="ECO:0000256" key="5">
    <source>
        <dbReference type="SAM" id="Phobius"/>
    </source>
</evidence>
<keyword evidence="5" id="KW-0472">Membrane</keyword>
<evidence type="ECO:0000313" key="7">
    <source>
        <dbReference type="EMBL" id="GAA3707850.1"/>
    </source>
</evidence>
<reference evidence="8" key="1">
    <citation type="journal article" date="2019" name="Int. J. Syst. Evol. Microbiol.">
        <title>The Global Catalogue of Microorganisms (GCM) 10K type strain sequencing project: providing services to taxonomists for standard genome sequencing and annotation.</title>
        <authorList>
            <consortium name="The Broad Institute Genomics Platform"/>
            <consortium name="The Broad Institute Genome Sequencing Center for Infectious Disease"/>
            <person name="Wu L."/>
            <person name="Ma J."/>
        </authorList>
    </citation>
    <scope>NUCLEOTIDE SEQUENCE [LARGE SCALE GENOMIC DNA]</scope>
    <source>
        <strain evidence="8">JCM 16548</strain>
    </source>
</reference>
<dbReference type="PANTHER" id="PTHR43384:SF6">
    <property type="entry name" value="SEPTUM SITE-DETERMINING PROTEIN MIND HOMOLOG, CHLOROPLASTIC"/>
    <property type="match status" value="1"/>
</dbReference>
<evidence type="ECO:0000256" key="1">
    <source>
        <dbReference type="ARBA" id="ARBA00022741"/>
    </source>
</evidence>
<dbReference type="Proteomes" id="UP001500051">
    <property type="component" value="Unassembled WGS sequence"/>
</dbReference>
<keyword evidence="1" id="KW-0547">Nucleotide-binding</keyword>
<dbReference type="InterPro" id="IPR050625">
    <property type="entry name" value="ParA/MinD_ATPase"/>
</dbReference>
<gene>
    <name evidence="7" type="ORF">GCM10022204_27330</name>
</gene>
<dbReference type="Gene3D" id="3.40.50.300">
    <property type="entry name" value="P-loop containing nucleotide triphosphate hydrolases"/>
    <property type="match status" value="1"/>
</dbReference>
<dbReference type="InterPro" id="IPR027417">
    <property type="entry name" value="P-loop_NTPase"/>
</dbReference>
<feature type="transmembrane region" description="Helical" evidence="5">
    <location>
        <begin position="491"/>
        <end position="515"/>
    </location>
</feature>
<dbReference type="InterPro" id="IPR001789">
    <property type="entry name" value="Sig_transdc_resp-reg_receiver"/>
</dbReference>
<evidence type="ECO:0000256" key="4">
    <source>
        <dbReference type="SAM" id="MobiDB-lite"/>
    </source>
</evidence>
<organism evidence="7 8">
    <name type="scientific">Microlunatus aurantiacus</name>
    <dbReference type="NCBI Taxonomy" id="446786"/>
    <lineage>
        <taxon>Bacteria</taxon>
        <taxon>Bacillati</taxon>
        <taxon>Actinomycetota</taxon>
        <taxon>Actinomycetes</taxon>
        <taxon>Propionibacteriales</taxon>
        <taxon>Propionibacteriaceae</taxon>
        <taxon>Microlunatus</taxon>
    </lineage>
</organism>
<evidence type="ECO:0000256" key="3">
    <source>
        <dbReference type="PROSITE-ProRule" id="PRU00169"/>
    </source>
</evidence>
<feature type="compositionally biased region" description="Basic residues" evidence="4">
    <location>
        <begin position="467"/>
        <end position="477"/>
    </location>
</feature>
<dbReference type="Pfam" id="PF06564">
    <property type="entry name" value="CBP_BcsQ"/>
    <property type="match status" value="1"/>
</dbReference>
<accession>A0ABP7DNY6</accession>
<protein>
    <recommendedName>
        <fullName evidence="6">Response regulatory domain-containing protein</fullName>
    </recommendedName>
</protein>
<keyword evidence="5" id="KW-1133">Transmembrane helix</keyword>
<dbReference type="RefSeq" id="WP_344812944.1">
    <property type="nucleotide sequence ID" value="NZ_BAAAYX010000012.1"/>
</dbReference>
<comment type="caution">
    <text evidence="7">The sequence shown here is derived from an EMBL/GenBank/DDBJ whole genome shotgun (WGS) entry which is preliminary data.</text>
</comment>
<feature type="region of interest" description="Disordered" evidence="4">
    <location>
        <begin position="395"/>
        <end position="482"/>
    </location>
</feature>
<dbReference type="SUPFAM" id="SSF52540">
    <property type="entry name" value="P-loop containing nucleoside triphosphate hydrolases"/>
    <property type="match status" value="1"/>
</dbReference>
<dbReference type="InterPro" id="IPR017746">
    <property type="entry name" value="Cellulose_synthase_operon_BcsQ"/>
</dbReference>
<evidence type="ECO:0000259" key="6">
    <source>
        <dbReference type="PROSITE" id="PS50110"/>
    </source>
</evidence>
<evidence type="ECO:0000256" key="2">
    <source>
        <dbReference type="ARBA" id="ARBA00022840"/>
    </source>
</evidence>
<evidence type="ECO:0000313" key="8">
    <source>
        <dbReference type="Proteomes" id="UP001500051"/>
    </source>
</evidence>
<keyword evidence="8" id="KW-1185">Reference proteome</keyword>
<proteinExistence type="predicted"/>
<dbReference type="InterPro" id="IPR011006">
    <property type="entry name" value="CheY-like_superfamily"/>
</dbReference>
<sequence length="589" mass="62238">MTRAVIAIADQVIVQELRSRLDEADAEIEVAFVAESTQEMTSAVRSHRPTLLFVHDALGPASVTDTVRDLTLRNPGLAVMVVTTSQTAATYRAALDAGARGVLEFPFGLEDVNHRLGSVLEWAQTLRAAMVDNPEASARRADRGARVIAIAGAKGGVGTTVIAAHLAWDVVRSDPNIRVCLVDLAVENGDVPSYLDVAHRVSIADLAKISEDLSPRAVSDTVVVHSSRLHLLLAPPEIRDTEFVTPEAVRRILAQLRGLYHLVVVDTGSAVTTTQAAMVETADVTLQVVTADVPALRAARRQTLAWESLGVVSDEALKVVVNRFVRRSEIQQDTIDELVLGNRSEVLIPDLDRGLERAGNSRTPAEVRNQIWWKSLRSLGEELDVYRAFRRAAEASVSSTSTSTGPGGAPGANGAHAARRAHGSRGSRASAGNGTAPSAPAAEATTPSSEADAVGQNPTTANGRRTPTAKRTRRSKQRVGEAGQASLETVLMMPAAVLVVLLCLQFLIWGVSFVWSGVAATAAARAASLGDSPSAAADDALPAALRSFTTVTSDGSSVRVRVSPPLLIGDGASSEATIEVDHDVVQEPR</sequence>
<keyword evidence="2" id="KW-0067">ATP-binding</keyword>
<dbReference type="PANTHER" id="PTHR43384">
    <property type="entry name" value="SEPTUM SITE-DETERMINING PROTEIN MIND HOMOLOG, CHLOROPLASTIC-RELATED"/>
    <property type="match status" value="1"/>
</dbReference>
<feature type="compositionally biased region" description="Polar residues" evidence="4">
    <location>
        <begin position="456"/>
        <end position="465"/>
    </location>
</feature>
<dbReference type="Gene3D" id="3.40.50.2300">
    <property type="match status" value="1"/>
</dbReference>
<dbReference type="EMBL" id="BAAAYX010000012">
    <property type="protein sequence ID" value="GAA3707850.1"/>
    <property type="molecule type" value="Genomic_DNA"/>
</dbReference>
<name>A0ABP7DNY6_9ACTN</name>
<dbReference type="PROSITE" id="PS50110">
    <property type="entry name" value="RESPONSE_REGULATORY"/>
    <property type="match status" value="1"/>
</dbReference>
<feature type="domain" description="Response regulatory" evidence="6">
    <location>
        <begin position="3"/>
        <end position="120"/>
    </location>
</feature>
<feature type="compositionally biased region" description="Low complexity" evidence="4">
    <location>
        <begin position="395"/>
        <end position="404"/>
    </location>
</feature>
<dbReference type="SUPFAM" id="SSF52172">
    <property type="entry name" value="CheY-like"/>
    <property type="match status" value="1"/>
</dbReference>
<keyword evidence="5" id="KW-0812">Transmembrane</keyword>